<evidence type="ECO:0000313" key="2">
    <source>
        <dbReference type="EMBL" id="EWC47076.1"/>
    </source>
</evidence>
<dbReference type="AlphaFoldDB" id="W7HSQ2"/>
<name>W7HSQ2_9PEZI</name>
<dbReference type="Gene3D" id="3.40.630.30">
    <property type="match status" value="1"/>
</dbReference>
<accession>W7HSQ2</accession>
<dbReference type="GO" id="GO:0016747">
    <property type="term" value="F:acyltransferase activity, transferring groups other than amino-acyl groups"/>
    <property type="evidence" value="ECO:0007669"/>
    <property type="project" value="InterPro"/>
</dbReference>
<evidence type="ECO:0000313" key="3">
    <source>
        <dbReference type="Proteomes" id="UP000024837"/>
    </source>
</evidence>
<reference evidence="2 3" key="1">
    <citation type="submission" date="2013-05" db="EMBL/GenBank/DDBJ databases">
        <title>Drechslerella stenobrocha genome reveals carnivorous origination and mechanical trapping mechanism of predatory fungi.</title>
        <authorList>
            <person name="Liu X."/>
            <person name="Zhang W."/>
            <person name="Liu K."/>
        </authorList>
    </citation>
    <scope>NUCLEOTIDE SEQUENCE [LARGE SCALE GENOMIC DNA]</scope>
    <source>
        <strain evidence="2 3">248</strain>
    </source>
</reference>
<dbReference type="InterPro" id="IPR016181">
    <property type="entry name" value="Acyl_CoA_acyltransferase"/>
</dbReference>
<dbReference type="EMBL" id="KI966412">
    <property type="protein sequence ID" value="EWC47076.1"/>
    <property type="molecule type" value="Genomic_DNA"/>
</dbReference>
<keyword evidence="3" id="KW-1185">Reference proteome</keyword>
<dbReference type="OrthoDB" id="4738875at2759"/>
<proteinExistence type="predicted"/>
<organism evidence="2 3">
    <name type="scientific">Drechslerella stenobrocha 248</name>
    <dbReference type="NCBI Taxonomy" id="1043628"/>
    <lineage>
        <taxon>Eukaryota</taxon>
        <taxon>Fungi</taxon>
        <taxon>Dikarya</taxon>
        <taxon>Ascomycota</taxon>
        <taxon>Pezizomycotina</taxon>
        <taxon>Orbiliomycetes</taxon>
        <taxon>Orbiliales</taxon>
        <taxon>Orbiliaceae</taxon>
        <taxon>Drechslerella</taxon>
    </lineage>
</organism>
<dbReference type="HOGENOM" id="CLU_060131_3_2_1"/>
<gene>
    <name evidence="2" type="ORF">DRE_03445</name>
</gene>
<dbReference type="PANTHER" id="PTHR42791:SF1">
    <property type="entry name" value="N-ACETYLTRANSFERASE DOMAIN-CONTAINING PROTEIN"/>
    <property type="match status" value="1"/>
</dbReference>
<dbReference type="CDD" id="cd04301">
    <property type="entry name" value="NAT_SF"/>
    <property type="match status" value="1"/>
</dbReference>
<evidence type="ECO:0000259" key="1">
    <source>
        <dbReference type="PROSITE" id="PS51186"/>
    </source>
</evidence>
<dbReference type="InterPro" id="IPR052523">
    <property type="entry name" value="Trichothecene_AcTrans"/>
</dbReference>
<dbReference type="PROSITE" id="PS51186">
    <property type="entry name" value="GNAT"/>
    <property type="match status" value="1"/>
</dbReference>
<dbReference type="Pfam" id="PF00583">
    <property type="entry name" value="Acetyltransf_1"/>
    <property type="match status" value="1"/>
</dbReference>
<sequence length="235" mass="26601">MALQYRIASIRDAEQLADCAAEALVEDELFAALHPGRHTDLNRFRTHLKRRARSRLTDHTYVTLVAEEKGRIIGFAHWQKLGPGTTETRWDPLKACERRLMAFEDWILSFFEGADPTVDLAASAAISSEFTELERLYWKNEDGTDREHWHLRLLAVHPTGRRRGIGGNLVQQGIDRARRDGCDAGLESSPMGLSVYQAKGFKVVGRYEMLSLLDAEGQPMEAPVLLWRNPDIASM</sequence>
<feature type="domain" description="N-acetyltransferase" evidence="1">
    <location>
        <begin position="3"/>
        <end position="225"/>
    </location>
</feature>
<dbReference type="SUPFAM" id="SSF55729">
    <property type="entry name" value="Acyl-CoA N-acyltransferases (Nat)"/>
    <property type="match status" value="1"/>
</dbReference>
<dbReference type="InterPro" id="IPR000182">
    <property type="entry name" value="GNAT_dom"/>
</dbReference>
<protein>
    <recommendedName>
        <fullName evidence="1">N-acetyltransferase domain-containing protein</fullName>
    </recommendedName>
</protein>
<dbReference type="Proteomes" id="UP000024837">
    <property type="component" value="Unassembled WGS sequence"/>
</dbReference>
<dbReference type="PANTHER" id="PTHR42791">
    <property type="entry name" value="GNAT FAMILY ACETYLTRANSFERASE"/>
    <property type="match status" value="1"/>
</dbReference>